<dbReference type="Pfam" id="PF00620">
    <property type="entry name" value="RhoGAP"/>
    <property type="match status" value="1"/>
</dbReference>
<reference evidence="6" key="1">
    <citation type="submission" date="2025-08" db="UniProtKB">
        <authorList>
            <consortium name="RefSeq"/>
        </authorList>
    </citation>
    <scope>IDENTIFICATION</scope>
</reference>
<dbReference type="PANTHER" id="PTHR23179:SF26">
    <property type="entry name" value="T-CELL ACTIVATION RHO GTPASE-ACTIVATING PROTEIN"/>
    <property type="match status" value="1"/>
</dbReference>
<feature type="compositionally biased region" description="Polar residues" evidence="3">
    <location>
        <begin position="306"/>
        <end position="318"/>
    </location>
</feature>
<feature type="domain" description="Rho-GAP" evidence="4">
    <location>
        <begin position="79"/>
        <end position="263"/>
    </location>
</feature>
<dbReference type="PANTHER" id="PTHR23179">
    <property type="entry name" value="T-CELL ACTIVATION RHO GTPASE ACTIVATING PROTEIN-RELATED"/>
    <property type="match status" value="1"/>
</dbReference>
<dbReference type="OrthoDB" id="27389at2759"/>
<dbReference type="InterPro" id="IPR000198">
    <property type="entry name" value="RhoGAP_dom"/>
</dbReference>
<feature type="region of interest" description="Disordered" evidence="3">
    <location>
        <begin position="507"/>
        <end position="532"/>
    </location>
</feature>
<dbReference type="RefSeq" id="XP_033791661.1">
    <property type="nucleotide sequence ID" value="XM_033935770.1"/>
</dbReference>
<dbReference type="InterPro" id="IPR047886">
    <property type="entry name" value="ARHGAP20-like_RhoGAP"/>
</dbReference>
<dbReference type="PROSITE" id="PS50238">
    <property type="entry name" value="RHOGAP"/>
    <property type="match status" value="1"/>
</dbReference>
<dbReference type="SUPFAM" id="SSF48350">
    <property type="entry name" value="GTPase activation domain, GAP"/>
    <property type="match status" value="1"/>
</dbReference>
<dbReference type="Gene3D" id="1.10.555.10">
    <property type="entry name" value="Rho GTPase activation protein"/>
    <property type="match status" value="1"/>
</dbReference>
<protein>
    <submittedName>
        <fullName evidence="6">T-cell activation Rho GTPase-activating protein</fullName>
    </submittedName>
</protein>
<dbReference type="FunCoup" id="A0A6P8QYN0">
    <property type="interactions" value="523"/>
</dbReference>
<evidence type="ECO:0000256" key="3">
    <source>
        <dbReference type="SAM" id="MobiDB-lite"/>
    </source>
</evidence>
<feature type="region of interest" description="Disordered" evidence="3">
    <location>
        <begin position="281"/>
        <end position="349"/>
    </location>
</feature>
<feature type="compositionally biased region" description="Basic and acidic residues" evidence="3">
    <location>
        <begin position="514"/>
        <end position="530"/>
    </location>
</feature>
<dbReference type="Proteomes" id="UP000515159">
    <property type="component" value="Chromosome 3"/>
</dbReference>
<dbReference type="GO" id="GO:0005096">
    <property type="term" value="F:GTPase activator activity"/>
    <property type="evidence" value="ECO:0007669"/>
    <property type="project" value="UniProtKB-KW"/>
</dbReference>
<accession>A0A6P8QYN0</accession>
<name>A0A6P8QYN0_GEOSA</name>
<feature type="region of interest" description="Disordered" evidence="3">
    <location>
        <begin position="621"/>
        <end position="661"/>
    </location>
</feature>
<dbReference type="AlphaFoldDB" id="A0A6P8QYN0"/>
<evidence type="ECO:0000256" key="2">
    <source>
        <dbReference type="ARBA" id="ARBA00022553"/>
    </source>
</evidence>
<evidence type="ECO:0000313" key="6">
    <source>
        <dbReference type="RefSeq" id="XP_033791661.1"/>
    </source>
</evidence>
<dbReference type="SMART" id="SM00324">
    <property type="entry name" value="RhoGAP"/>
    <property type="match status" value="1"/>
</dbReference>
<dbReference type="InParanoid" id="A0A6P8QYN0"/>
<dbReference type="CTD" id="117289"/>
<feature type="compositionally biased region" description="Basic and acidic residues" evidence="3">
    <location>
        <begin position="327"/>
        <end position="344"/>
    </location>
</feature>
<evidence type="ECO:0000256" key="1">
    <source>
        <dbReference type="ARBA" id="ARBA00022468"/>
    </source>
</evidence>
<keyword evidence="5" id="KW-1185">Reference proteome</keyword>
<keyword evidence="1" id="KW-0343">GTPase activation</keyword>
<sequence length="700" mass="79196">MKVITACNAPKAQNVGNMEALIPCQLEDDIRKIHLLTSCLEDGSHHLIDKKRKKVRSWQFALRCSSSDLLEPKPTLFKQPLGEDILPKPILDILTLLCLKGTTVEGIFRKPANQKALKEMKDELNLGKAIDLQSKSVHLLAAILKEFLREIPNKLLSCNLHQEWMSALEKMNIHDRIEDMKQVADKLPRPNLLLLRHLVCVLHHISKNSDVNKMDSSNLAVCIGPNLLTLDQDASLSLEAQKDLSEKVNALVAFFIDNCFELFGDDVSVLLSGTSEDSFEQMESAELSSVPQSDSAYDSTDPEAECSSSSSPGWQHQPQIPWGYDKSGSDKSRGHFDKDSDPSKANKCKAKINRRCSEPNLFSQPSQTSLRKEVKSQKLTRSHDDISLWQKNQEPAKRLSEDYYPTCLYKYKKPLNLIVNTKLQLQLSSGSLNKTSSICSLDSNSDSSVFTSSPLISPSSPKKTVFPRHQSFCIKKAKDANEAHPIKELKKHSMSFSFVSHKKMLTKTQSWGPERSKSVRREGSKKELMKESQLGCKTVQENSTNKPQPTIPCQARSRIMSADQVFRMVDQRNPGKPPSYEEAIHRNLPVQVPSYQKMTVQRMKDTLTHQHWFVSHYRATNDAQRTDPSSAENSFPLETESPTNGTVQTNPQLLGRPTIYRTRTMSESLQKNKHEYLIRRCSQPLFNVCDQIQYAKESYV</sequence>
<organism evidence="5 6">
    <name type="scientific">Geotrypetes seraphini</name>
    <name type="common">Gaboon caecilian</name>
    <name type="synonym">Caecilia seraphini</name>
    <dbReference type="NCBI Taxonomy" id="260995"/>
    <lineage>
        <taxon>Eukaryota</taxon>
        <taxon>Metazoa</taxon>
        <taxon>Chordata</taxon>
        <taxon>Craniata</taxon>
        <taxon>Vertebrata</taxon>
        <taxon>Euteleostomi</taxon>
        <taxon>Amphibia</taxon>
        <taxon>Gymnophiona</taxon>
        <taxon>Geotrypetes</taxon>
    </lineage>
</organism>
<dbReference type="KEGG" id="gsh:117356497"/>
<dbReference type="InterPro" id="IPR008936">
    <property type="entry name" value="Rho_GTPase_activation_prot"/>
</dbReference>
<feature type="compositionally biased region" description="Polar residues" evidence="3">
    <location>
        <begin position="640"/>
        <end position="652"/>
    </location>
</feature>
<feature type="compositionally biased region" description="Polar residues" evidence="3">
    <location>
        <begin position="621"/>
        <end position="633"/>
    </location>
</feature>
<dbReference type="GeneID" id="117356497"/>
<proteinExistence type="predicted"/>
<dbReference type="CDD" id="cd04402">
    <property type="entry name" value="RhoGAP_ARHGAP20"/>
    <property type="match status" value="1"/>
</dbReference>
<evidence type="ECO:0000259" key="4">
    <source>
        <dbReference type="PROSITE" id="PS50238"/>
    </source>
</evidence>
<evidence type="ECO:0000313" key="5">
    <source>
        <dbReference type="Proteomes" id="UP000515159"/>
    </source>
</evidence>
<dbReference type="GO" id="GO:0035023">
    <property type="term" value="P:regulation of Rho protein signal transduction"/>
    <property type="evidence" value="ECO:0007669"/>
    <property type="project" value="InterPro"/>
</dbReference>
<keyword evidence="2" id="KW-0597">Phosphoprotein</keyword>
<gene>
    <name evidence="6" type="primary">TAGAP</name>
</gene>
<feature type="compositionally biased region" description="Polar residues" evidence="3">
    <location>
        <begin position="286"/>
        <end position="298"/>
    </location>
</feature>
<dbReference type="GO" id="GO:0007165">
    <property type="term" value="P:signal transduction"/>
    <property type="evidence" value="ECO:0007669"/>
    <property type="project" value="InterPro"/>
</dbReference>